<proteinExistence type="predicted"/>
<accession>N1PQF9</accession>
<reference evidence="2" key="1">
    <citation type="journal article" date="2012" name="PLoS Genet.">
        <title>The genomes of the fungal plant pathogens Cladosporium fulvum and Dothistroma septosporum reveal adaptation to different hosts and lifestyles but also signatures of common ancestry.</title>
        <authorList>
            <person name="de Wit P.J.G.M."/>
            <person name="van der Burgt A."/>
            <person name="Oekmen B."/>
            <person name="Stergiopoulos I."/>
            <person name="Abd-Elsalam K.A."/>
            <person name="Aerts A.L."/>
            <person name="Bahkali A.H."/>
            <person name="Beenen H.G."/>
            <person name="Chettri P."/>
            <person name="Cox M.P."/>
            <person name="Datema E."/>
            <person name="de Vries R.P."/>
            <person name="Dhillon B."/>
            <person name="Ganley A.R."/>
            <person name="Griffiths S.A."/>
            <person name="Guo Y."/>
            <person name="Hamelin R.C."/>
            <person name="Henrissat B."/>
            <person name="Kabir M.S."/>
            <person name="Jashni M.K."/>
            <person name="Kema G."/>
            <person name="Klaubauf S."/>
            <person name="Lapidus A."/>
            <person name="Levasseur A."/>
            <person name="Lindquist E."/>
            <person name="Mehrabi R."/>
            <person name="Ohm R.A."/>
            <person name="Owen T.J."/>
            <person name="Salamov A."/>
            <person name="Schwelm A."/>
            <person name="Schijlen E."/>
            <person name="Sun H."/>
            <person name="van den Burg H.A."/>
            <person name="van Ham R.C.H.J."/>
            <person name="Zhang S."/>
            <person name="Goodwin S.B."/>
            <person name="Grigoriev I.V."/>
            <person name="Collemare J."/>
            <person name="Bradshaw R.E."/>
        </authorList>
    </citation>
    <scope>NUCLEOTIDE SEQUENCE [LARGE SCALE GENOMIC DNA]</scope>
    <source>
        <strain evidence="2">NZE10 / CBS 128990</strain>
    </source>
</reference>
<name>N1PQF9_DOTSN</name>
<dbReference type="HOGENOM" id="CLU_2469051_0_0_1"/>
<dbReference type="AlphaFoldDB" id="N1PQF9"/>
<organism evidence="1 2">
    <name type="scientific">Dothistroma septosporum (strain NZE10 / CBS 128990)</name>
    <name type="common">Red band needle blight fungus</name>
    <name type="synonym">Mycosphaerella pini</name>
    <dbReference type="NCBI Taxonomy" id="675120"/>
    <lineage>
        <taxon>Eukaryota</taxon>
        <taxon>Fungi</taxon>
        <taxon>Dikarya</taxon>
        <taxon>Ascomycota</taxon>
        <taxon>Pezizomycotina</taxon>
        <taxon>Dothideomycetes</taxon>
        <taxon>Dothideomycetidae</taxon>
        <taxon>Mycosphaerellales</taxon>
        <taxon>Mycosphaerellaceae</taxon>
        <taxon>Dothistroma</taxon>
    </lineage>
</organism>
<sequence length="88" mass="9886">MLCAVPRPGTDEVNDIDTDVYLRDRLNNITFSLAPTVPFNMVNDAGFKMAVAALNMLETRHRGYLLLLRECPCSKVSRVCDWSPSALR</sequence>
<evidence type="ECO:0000313" key="1">
    <source>
        <dbReference type="EMBL" id="EME45681.1"/>
    </source>
</evidence>
<dbReference type="EMBL" id="KB446538">
    <property type="protein sequence ID" value="EME45681.1"/>
    <property type="molecule type" value="Genomic_DNA"/>
</dbReference>
<reference evidence="1 2" key="2">
    <citation type="journal article" date="2012" name="PLoS Pathog.">
        <title>Diverse lifestyles and strategies of plant pathogenesis encoded in the genomes of eighteen Dothideomycetes fungi.</title>
        <authorList>
            <person name="Ohm R.A."/>
            <person name="Feau N."/>
            <person name="Henrissat B."/>
            <person name="Schoch C.L."/>
            <person name="Horwitz B.A."/>
            <person name="Barry K.W."/>
            <person name="Condon B.J."/>
            <person name="Copeland A.C."/>
            <person name="Dhillon B."/>
            <person name="Glaser F."/>
            <person name="Hesse C.N."/>
            <person name="Kosti I."/>
            <person name="LaButti K."/>
            <person name="Lindquist E.A."/>
            <person name="Lucas S."/>
            <person name="Salamov A.A."/>
            <person name="Bradshaw R.E."/>
            <person name="Ciuffetti L."/>
            <person name="Hamelin R.C."/>
            <person name="Kema G.H.J."/>
            <person name="Lawrence C."/>
            <person name="Scott J.A."/>
            <person name="Spatafora J.W."/>
            <person name="Turgeon B.G."/>
            <person name="de Wit P.J.G.M."/>
            <person name="Zhong S."/>
            <person name="Goodwin S.B."/>
            <person name="Grigoriev I.V."/>
        </authorList>
    </citation>
    <scope>NUCLEOTIDE SEQUENCE [LARGE SCALE GENOMIC DNA]</scope>
    <source>
        <strain evidence="2">NZE10 / CBS 128990</strain>
    </source>
</reference>
<protein>
    <submittedName>
        <fullName evidence="1">Uncharacterized protein</fullName>
    </submittedName>
</protein>
<gene>
    <name evidence="1" type="ORF">DOTSEDRAFT_71396</name>
</gene>
<evidence type="ECO:0000313" key="2">
    <source>
        <dbReference type="Proteomes" id="UP000016933"/>
    </source>
</evidence>
<dbReference type="Proteomes" id="UP000016933">
    <property type="component" value="Unassembled WGS sequence"/>
</dbReference>
<keyword evidence="2" id="KW-1185">Reference proteome</keyword>